<reference evidence="1 2" key="1">
    <citation type="submission" date="2019-09" db="EMBL/GenBank/DDBJ databases">
        <title>Prevotella A2879 sp. nov., isolated from an abscess of a patient.</title>
        <authorList>
            <person name="Buhl M."/>
            <person name="Oberhettinger P."/>
        </authorList>
    </citation>
    <scope>NUCLEOTIDE SEQUENCE [LARGE SCALE GENOMIC DNA]</scope>
    <source>
        <strain evidence="1 2">A2879</strain>
    </source>
</reference>
<sequence length="104" mass="12426">MKYNQKNEDAYQSVYQPLFDKLNSGKFFPNIPAIKEEIRELNHRMDILCTGAYFARDLDEVNKVEDRLDALRGQRRAYWDILKYVNKRIKETKLANTNKSCNYE</sequence>
<dbReference type="AlphaFoldDB" id="A0A7C9LS24"/>
<comment type="caution">
    <text evidence="1">The sequence shown here is derived from an EMBL/GenBank/DDBJ whole genome shotgun (WGS) entry which is preliminary data.</text>
</comment>
<gene>
    <name evidence="1" type="ORF">F0475_02335</name>
</gene>
<dbReference type="Proteomes" id="UP000482295">
    <property type="component" value="Unassembled WGS sequence"/>
</dbReference>
<evidence type="ECO:0000313" key="1">
    <source>
        <dbReference type="EMBL" id="MUL27179.1"/>
    </source>
</evidence>
<proteinExistence type="predicted"/>
<dbReference type="RefSeq" id="WP_155715214.1">
    <property type="nucleotide sequence ID" value="NZ_VVIQ01000002.1"/>
</dbReference>
<name>A0A7C9LS24_9BACT</name>
<dbReference type="EMBL" id="VVIQ01000002">
    <property type="protein sequence ID" value="MUL27179.1"/>
    <property type="molecule type" value="Genomic_DNA"/>
</dbReference>
<evidence type="ECO:0000313" key="2">
    <source>
        <dbReference type="Proteomes" id="UP000482295"/>
    </source>
</evidence>
<protein>
    <submittedName>
        <fullName evidence="1">Uncharacterized protein</fullName>
    </submittedName>
</protein>
<accession>A0A7C9LS24</accession>
<keyword evidence="2" id="KW-1185">Reference proteome</keyword>
<organism evidence="1 2">
    <name type="scientific">Prevotella vespertina</name>
    <dbReference type="NCBI Taxonomy" id="2608404"/>
    <lineage>
        <taxon>Bacteria</taxon>
        <taxon>Pseudomonadati</taxon>
        <taxon>Bacteroidota</taxon>
        <taxon>Bacteroidia</taxon>
        <taxon>Bacteroidales</taxon>
        <taxon>Prevotellaceae</taxon>
        <taxon>Prevotella</taxon>
    </lineage>
</organism>